<dbReference type="GO" id="GO:0016787">
    <property type="term" value="F:hydrolase activity"/>
    <property type="evidence" value="ECO:0007669"/>
    <property type="project" value="UniProtKB-KW"/>
</dbReference>
<name>A0ABT7YAP6_9BACT</name>
<dbReference type="SUPFAM" id="SSF102588">
    <property type="entry name" value="LmbE-like"/>
    <property type="match status" value="1"/>
</dbReference>
<dbReference type="PANTHER" id="PTHR12993:SF11">
    <property type="entry name" value="N-ACETYLGLUCOSAMINYL-PHOSPHATIDYLINOSITOL DE-N-ACETYLASE"/>
    <property type="match status" value="1"/>
</dbReference>
<dbReference type="Gene3D" id="3.40.50.880">
    <property type="match status" value="1"/>
</dbReference>
<evidence type="ECO:0000313" key="1">
    <source>
        <dbReference type="EMBL" id="MDN3203599.1"/>
    </source>
</evidence>
<dbReference type="Gene3D" id="3.40.50.10320">
    <property type="entry name" value="LmbE-like"/>
    <property type="match status" value="1"/>
</dbReference>
<dbReference type="SUPFAM" id="SSF52317">
    <property type="entry name" value="Class I glutamine amidotransferase-like"/>
    <property type="match status" value="1"/>
</dbReference>
<dbReference type="InterPro" id="IPR029062">
    <property type="entry name" value="Class_I_gatase-like"/>
</dbReference>
<accession>A0ABT7YAP6</accession>
<reference evidence="1" key="1">
    <citation type="submission" date="2023-06" db="EMBL/GenBank/DDBJ databases">
        <title>Robiginitalea aurantiacus sp. nov. and Algoriphagus sediminis sp. nov., isolated from coastal sediment.</title>
        <authorList>
            <person name="Zhou Z.Y."/>
            <person name="An J."/>
            <person name="Jia Y.W."/>
            <person name="Du Z.J."/>
        </authorList>
    </citation>
    <scope>NUCLEOTIDE SEQUENCE</scope>
    <source>
        <strain evidence="1">C2-7</strain>
    </source>
</reference>
<dbReference type="PANTHER" id="PTHR12993">
    <property type="entry name" value="N-ACETYLGLUCOSAMINYL-PHOSPHATIDYLINOSITOL DE-N-ACETYLASE-RELATED"/>
    <property type="match status" value="1"/>
</dbReference>
<organism evidence="1 2">
    <name type="scientific">Algoriphagus sediminis</name>
    <dbReference type="NCBI Taxonomy" id="3057113"/>
    <lineage>
        <taxon>Bacteria</taxon>
        <taxon>Pseudomonadati</taxon>
        <taxon>Bacteroidota</taxon>
        <taxon>Cytophagia</taxon>
        <taxon>Cytophagales</taxon>
        <taxon>Cyclobacteriaceae</taxon>
        <taxon>Algoriphagus</taxon>
    </lineage>
</organism>
<protein>
    <submittedName>
        <fullName evidence="1">PIG-L family deacetylase</fullName>
        <ecNumber evidence="1">3.5.1.-</ecNumber>
    </submittedName>
</protein>
<keyword evidence="2" id="KW-1185">Reference proteome</keyword>
<dbReference type="EC" id="3.5.1.-" evidence="1"/>
<dbReference type="CDD" id="cd03143">
    <property type="entry name" value="A4_beta-galactosidase_middle_domain"/>
    <property type="match status" value="1"/>
</dbReference>
<comment type="caution">
    <text evidence="1">The sequence shown here is derived from an EMBL/GenBank/DDBJ whole genome shotgun (WGS) entry which is preliminary data.</text>
</comment>
<dbReference type="Pfam" id="PF02585">
    <property type="entry name" value="PIG-L"/>
    <property type="match status" value="1"/>
</dbReference>
<proteinExistence type="predicted"/>
<dbReference type="InterPro" id="IPR024078">
    <property type="entry name" value="LmbE-like_dom_sf"/>
</dbReference>
<gene>
    <name evidence="1" type="ORF">QVH07_05545</name>
</gene>
<sequence length="818" mass="92687">MKIWIRGAFTLYFSTVIFSLFAQSQPSSKLYHELLGIKETKRVLYVAAHPDDENTRMIAYLSNGLHAEVAYLSLTRGDGGQNLLGPQLGVELGQIRTQELLKARSTDGGRQFFTRATDFGFSKNPDETLKNWTKEEILSDVVWTVRKFRPDIIINRFNTTPGITHGHHTTSAILSLEAFELAADPNAFPEQLQNVETWQPKRIFWNAYNFRQRFEKEENEQYDEFPVGDFNHLLGETYSQIASDSRTMHKSQGFGSTPGIGKAVDYLQFLKGEPFEDSAFEGVVNRWTTITNGEKIEQLLETALEEFDFLEPWNNVPVMLEIKQELAKEPSDILWLNEKRVQVDHLIMALLGIEMELNMDVELVSPGDTLELELILNNPSPDPLRDVSLGLFDSNLLTDQNSAQDNVTIRQNITITLPRDYPYSQPYWLEKPIDGAMYDVDDQNLIGKPFNDPNITGNLAFTFSGQKFEFQVPLMYKYNDRVDGEIQQPVTVVPEVNLNLSKENIFLLPGQEPEITVSVAFQNEMLDGELRFEGLNDDEYRILEITDLQAQKTRNYQVAFVSDVLESKIATAQYITGDSRAFGQTTERISYKHIPNLTYFRPASVNLIKADWELSRERIGYIEGAGDDVPQVLEALGYDVDMIDASDLTVENLSQYKAVVVGIRAYNTNPALVENQQSLMGYVRAGGTVVTQYNTTGGLLTDKLGPFDFELSRTRVTVQESPVVFEENHPVFSYPNQIEKEDFDGWVQERGLYFVGEMADQYDTPLVLNEPGEDPTNGSLLYAKYGEGTFIYTGISFFRQLPAGVAGATKLFVNMIEQ</sequence>
<dbReference type="InterPro" id="IPR003737">
    <property type="entry name" value="GlcNAc_PI_deacetylase-related"/>
</dbReference>
<keyword evidence="1" id="KW-0378">Hydrolase</keyword>
<evidence type="ECO:0000313" key="2">
    <source>
        <dbReference type="Proteomes" id="UP001171916"/>
    </source>
</evidence>
<dbReference type="EMBL" id="JAUEPH010000002">
    <property type="protein sequence ID" value="MDN3203599.1"/>
    <property type="molecule type" value="Genomic_DNA"/>
</dbReference>
<dbReference type="RefSeq" id="WP_289999159.1">
    <property type="nucleotide sequence ID" value="NZ_JAUEPH010000002.1"/>
</dbReference>
<dbReference type="Proteomes" id="UP001171916">
    <property type="component" value="Unassembled WGS sequence"/>
</dbReference>